<accession>A0A0U3LQ41</accession>
<dbReference type="GO" id="GO:0016491">
    <property type="term" value="F:oxidoreductase activity"/>
    <property type="evidence" value="ECO:0007669"/>
    <property type="project" value="UniProtKB-KW"/>
</dbReference>
<dbReference type="Pfam" id="PF13561">
    <property type="entry name" value="adh_short_C2"/>
    <property type="match status" value="1"/>
</dbReference>
<evidence type="ECO:0000256" key="3">
    <source>
        <dbReference type="ARBA" id="ARBA00023027"/>
    </source>
</evidence>
<keyword evidence="6" id="KW-1185">Reference proteome</keyword>
<organism evidence="5 6">
    <name type="scientific">Roseateles depolymerans</name>
    <dbReference type="NCBI Taxonomy" id="76731"/>
    <lineage>
        <taxon>Bacteria</taxon>
        <taxon>Pseudomonadati</taxon>
        <taxon>Pseudomonadota</taxon>
        <taxon>Betaproteobacteria</taxon>
        <taxon>Burkholderiales</taxon>
        <taxon>Sphaerotilaceae</taxon>
        <taxon>Roseateles</taxon>
    </lineage>
</organism>
<dbReference type="SMART" id="SM00822">
    <property type="entry name" value="PKS_KR"/>
    <property type="match status" value="1"/>
</dbReference>
<dbReference type="InterPro" id="IPR002347">
    <property type="entry name" value="SDR_fam"/>
</dbReference>
<dbReference type="InterPro" id="IPR057326">
    <property type="entry name" value="KR_dom"/>
</dbReference>
<dbReference type="Proteomes" id="UP000060699">
    <property type="component" value="Chromosome"/>
</dbReference>
<dbReference type="PROSITE" id="PS00061">
    <property type="entry name" value="ADH_SHORT"/>
    <property type="match status" value="1"/>
</dbReference>
<dbReference type="PANTHER" id="PTHR24321">
    <property type="entry name" value="DEHYDROGENASES, SHORT CHAIN"/>
    <property type="match status" value="1"/>
</dbReference>
<dbReference type="EMBL" id="CP013729">
    <property type="protein sequence ID" value="ALV07095.1"/>
    <property type="molecule type" value="Genomic_DNA"/>
</dbReference>
<sequence>MTLSARYPSLRDRRVLITGGATGIGATLVEAFAAQGARVGFIDIAREAGEALAAKLPGSAFMAADLTDIAALRSAIEQLREMLGGPFSVLLNNAANDKRHALETVTPEFWDAAMAVNIRHQFFAAQALAPDMKALGGGSIINFGSFSWMLMQGGMAAYTTSKAGVQGLTRSLAKDLGPFNIRVNTLVPGWVMTEKQLALWVNEETKKEIDQNQCLKKPLMPEHIAAMALFLAADDSAMCTAQDYIVDGGWA</sequence>
<dbReference type="PANTHER" id="PTHR24321:SF8">
    <property type="entry name" value="ESTRADIOL 17-BETA-DEHYDROGENASE 8-RELATED"/>
    <property type="match status" value="1"/>
</dbReference>
<comment type="similarity">
    <text evidence="1">Belongs to the short-chain dehydrogenases/reductases (SDR) family.</text>
</comment>
<dbReference type="CDD" id="cd05233">
    <property type="entry name" value="SDR_c"/>
    <property type="match status" value="1"/>
</dbReference>
<name>A0A0U3LQ41_9BURK</name>
<gene>
    <name evidence="5" type="ORF">RD2015_2630</name>
</gene>
<proteinExistence type="inferred from homology"/>
<dbReference type="STRING" id="76731.RD2015_2630"/>
<keyword evidence="2" id="KW-0560">Oxidoreductase</keyword>
<dbReference type="InterPro" id="IPR036291">
    <property type="entry name" value="NAD(P)-bd_dom_sf"/>
</dbReference>
<evidence type="ECO:0000313" key="6">
    <source>
        <dbReference type="Proteomes" id="UP000060699"/>
    </source>
</evidence>
<dbReference type="KEGG" id="rdp:RD2015_2630"/>
<keyword evidence="3" id="KW-0520">NAD</keyword>
<dbReference type="PRINTS" id="PR00080">
    <property type="entry name" value="SDRFAMILY"/>
</dbReference>
<dbReference type="PATRIC" id="fig|76731.3.peg.2691"/>
<dbReference type="InterPro" id="IPR020904">
    <property type="entry name" value="Sc_DH/Rdtase_CS"/>
</dbReference>
<evidence type="ECO:0000256" key="2">
    <source>
        <dbReference type="ARBA" id="ARBA00023002"/>
    </source>
</evidence>
<dbReference type="OrthoDB" id="9789398at2"/>
<dbReference type="FunFam" id="3.40.50.720:FF:000084">
    <property type="entry name" value="Short-chain dehydrogenase reductase"/>
    <property type="match status" value="1"/>
</dbReference>
<dbReference type="RefSeq" id="WP_058935269.1">
    <property type="nucleotide sequence ID" value="NZ_CP013729.1"/>
</dbReference>
<dbReference type="SUPFAM" id="SSF51735">
    <property type="entry name" value="NAD(P)-binding Rossmann-fold domains"/>
    <property type="match status" value="1"/>
</dbReference>
<evidence type="ECO:0000259" key="4">
    <source>
        <dbReference type="SMART" id="SM00822"/>
    </source>
</evidence>
<reference evidence="5 6" key="1">
    <citation type="submission" date="2015-12" db="EMBL/GenBank/DDBJ databases">
        <title>Complete genome of Roseateles depolymerans KCTC 42856.</title>
        <authorList>
            <person name="Kim K.M."/>
        </authorList>
    </citation>
    <scope>NUCLEOTIDE SEQUENCE [LARGE SCALE GENOMIC DNA]</scope>
    <source>
        <strain evidence="5 6">KCTC 42856</strain>
    </source>
</reference>
<dbReference type="PRINTS" id="PR00081">
    <property type="entry name" value="GDHRDH"/>
</dbReference>
<evidence type="ECO:0000256" key="1">
    <source>
        <dbReference type="ARBA" id="ARBA00006484"/>
    </source>
</evidence>
<dbReference type="Gene3D" id="3.40.50.720">
    <property type="entry name" value="NAD(P)-binding Rossmann-like Domain"/>
    <property type="match status" value="1"/>
</dbReference>
<feature type="domain" description="Ketoreductase" evidence="4">
    <location>
        <begin position="13"/>
        <end position="190"/>
    </location>
</feature>
<evidence type="ECO:0000313" key="5">
    <source>
        <dbReference type="EMBL" id="ALV07095.1"/>
    </source>
</evidence>
<protein>
    <submittedName>
        <fullName evidence="5">Short-chain alcohol dehydrogenase like protein</fullName>
    </submittedName>
</protein>
<dbReference type="AlphaFoldDB" id="A0A0U3LQ41"/>